<protein>
    <submittedName>
        <fullName evidence="2">Uncharacterized protein</fullName>
    </submittedName>
</protein>
<dbReference type="AlphaFoldDB" id="A0A9J6D9Q2"/>
<gene>
    <name evidence="2" type="ORF">HPB51_012889</name>
</gene>
<reference evidence="2" key="1">
    <citation type="journal article" date="2020" name="Cell">
        <title>Large-Scale Comparative Analyses of Tick Genomes Elucidate Their Genetic Diversity and Vector Capacities.</title>
        <authorList>
            <consortium name="Tick Genome and Microbiome Consortium (TIGMIC)"/>
            <person name="Jia N."/>
            <person name="Wang J."/>
            <person name="Shi W."/>
            <person name="Du L."/>
            <person name="Sun Y."/>
            <person name="Zhan W."/>
            <person name="Jiang J.F."/>
            <person name="Wang Q."/>
            <person name="Zhang B."/>
            <person name="Ji P."/>
            <person name="Bell-Sakyi L."/>
            <person name="Cui X.M."/>
            <person name="Yuan T.T."/>
            <person name="Jiang B.G."/>
            <person name="Yang W.F."/>
            <person name="Lam T.T."/>
            <person name="Chang Q.C."/>
            <person name="Ding S.J."/>
            <person name="Wang X.J."/>
            <person name="Zhu J.G."/>
            <person name="Ruan X.D."/>
            <person name="Zhao L."/>
            <person name="Wei J.T."/>
            <person name="Ye R.Z."/>
            <person name="Que T.C."/>
            <person name="Du C.H."/>
            <person name="Zhou Y.H."/>
            <person name="Cheng J.X."/>
            <person name="Dai P.F."/>
            <person name="Guo W.B."/>
            <person name="Han X.H."/>
            <person name="Huang E.J."/>
            <person name="Li L.F."/>
            <person name="Wei W."/>
            <person name="Gao Y.C."/>
            <person name="Liu J.Z."/>
            <person name="Shao H.Z."/>
            <person name="Wang X."/>
            <person name="Wang C.C."/>
            <person name="Yang T.C."/>
            <person name="Huo Q.B."/>
            <person name="Li W."/>
            <person name="Chen H.Y."/>
            <person name="Chen S.E."/>
            <person name="Zhou L.G."/>
            <person name="Ni X.B."/>
            <person name="Tian J.H."/>
            <person name="Sheng Y."/>
            <person name="Liu T."/>
            <person name="Pan Y.S."/>
            <person name="Xia L.Y."/>
            <person name="Li J."/>
            <person name="Zhao F."/>
            <person name="Cao W.C."/>
        </authorList>
    </citation>
    <scope>NUCLEOTIDE SEQUENCE</scope>
    <source>
        <strain evidence="2">Rmic-2018</strain>
    </source>
</reference>
<evidence type="ECO:0000313" key="3">
    <source>
        <dbReference type="Proteomes" id="UP000821866"/>
    </source>
</evidence>
<dbReference type="EMBL" id="JABSTU010000010">
    <property type="protein sequence ID" value="KAH8018860.1"/>
    <property type="molecule type" value="Genomic_DNA"/>
</dbReference>
<accession>A0A9J6D9Q2</accession>
<sequence>MGVNDGTFPGSAFPHHRPVARSNGVGRVAAQILESRERSSHQGVHSRESALYPVVHSTTKSARRLLWASLKGRQLLTSTLLYAQWPFLQRHSCGIASIGTGQTRREVADSPSFLSNRVFAAHAGRISTRVLGANERGGARRPRVAAVIGSTSRRRVVVFNARWRLSSPNYLKCRAKRRPSSPSFTAKWRRRDFCVHRFTLRCCGHLFSSFAAGLLECLLPLRLDVALGQLRHLPCQEPNLFAVWTSWTLCAGLPYYYGVDRSSRPIDSDYADVLSRARV</sequence>
<feature type="region of interest" description="Disordered" evidence="1">
    <location>
        <begin position="1"/>
        <end position="20"/>
    </location>
</feature>
<reference evidence="2" key="2">
    <citation type="submission" date="2021-09" db="EMBL/GenBank/DDBJ databases">
        <authorList>
            <person name="Jia N."/>
            <person name="Wang J."/>
            <person name="Shi W."/>
            <person name="Du L."/>
            <person name="Sun Y."/>
            <person name="Zhan W."/>
            <person name="Jiang J."/>
            <person name="Wang Q."/>
            <person name="Zhang B."/>
            <person name="Ji P."/>
            <person name="Sakyi L.B."/>
            <person name="Cui X."/>
            <person name="Yuan T."/>
            <person name="Jiang B."/>
            <person name="Yang W."/>
            <person name="Lam T.T.-Y."/>
            <person name="Chang Q."/>
            <person name="Ding S."/>
            <person name="Wang X."/>
            <person name="Zhu J."/>
            <person name="Ruan X."/>
            <person name="Zhao L."/>
            <person name="Wei J."/>
            <person name="Que T."/>
            <person name="Du C."/>
            <person name="Cheng J."/>
            <person name="Dai P."/>
            <person name="Han X."/>
            <person name="Huang E."/>
            <person name="Gao Y."/>
            <person name="Liu J."/>
            <person name="Shao H."/>
            <person name="Ye R."/>
            <person name="Li L."/>
            <person name="Wei W."/>
            <person name="Wang X."/>
            <person name="Wang C."/>
            <person name="Huo Q."/>
            <person name="Li W."/>
            <person name="Guo W."/>
            <person name="Chen H."/>
            <person name="Chen S."/>
            <person name="Zhou L."/>
            <person name="Zhou L."/>
            <person name="Ni X."/>
            <person name="Tian J."/>
            <person name="Zhou Y."/>
            <person name="Sheng Y."/>
            <person name="Liu T."/>
            <person name="Pan Y."/>
            <person name="Xia L."/>
            <person name="Li J."/>
            <person name="Zhao F."/>
            <person name="Cao W."/>
        </authorList>
    </citation>
    <scope>NUCLEOTIDE SEQUENCE</scope>
    <source>
        <strain evidence="2">Rmic-2018</strain>
        <tissue evidence="2">Larvae</tissue>
    </source>
</reference>
<keyword evidence="3" id="KW-1185">Reference proteome</keyword>
<dbReference type="Proteomes" id="UP000821866">
    <property type="component" value="Chromosome 8"/>
</dbReference>
<proteinExistence type="predicted"/>
<evidence type="ECO:0000313" key="2">
    <source>
        <dbReference type="EMBL" id="KAH8018860.1"/>
    </source>
</evidence>
<evidence type="ECO:0000256" key="1">
    <source>
        <dbReference type="SAM" id="MobiDB-lite"/>
    </source>
</evidence>
<comment type="caution">
    <text evidence="2">The sequence shown here is derived from an EMBL/GenBank/DDBJ whole genome shotgun (WGS) entry which is preliminary data.</text>
</comment>
<name>A0A9J6D9Q2_RHIMP</name>
<organism evidence="2 3">
    <name type="scientific">Rhipicephalus microplus</name>
    <name type="common">Cattle tick</name>
    <name type="synonym">Boophilus microplus</name>
    <dbReference type="NCBI Taxonomy" id="6941"/>
    <lineage>
        <taxon>Eukaryota</taxon>
        <taxon>Metazoa</taxon>
        <taxon>Ecdysozoa</taxon>
        <taxon>Arthropoda</taxon>
        <taxon>Chelicerata</taxon>
        <taxon>Arachnida</taxon>
        <taxon>Acari</taxon>
        <taxon>Parasitiformes</taxon>
        <taxon>Ixodida</taxon>
        <taxon>Ixodoidea</taxon>
        <taxon>Ixodidae</taxon>
        <taxon>Rhipicephalinae</taxon>
        <taxon>Rhipicephalus</taxon>
        <taxon>Boophilus</taxon>
    </lineage>
</organism>